<gene>
    <name evidence="6" type="primary">pdxH</name>
    <name evidence="10" type="ORF">DJ66_0373</name>
</gene>
<dbReference type="PIRSF" id="PIRSF000190">
    <property type="entry name" value="Pyd_amn-ph_oxd"/>
    <property type="match status" value="1"/>
</dbReference>
<feature type="domain" description="Pyridoxamine 5'-phosphate oxidase N-terminal" evidence="8">
    <location>
        <begin position="32"/>
        <end position="148"/>
    </location>
</feature>
<comment type="subunit">
    <text evidence="6">Homodimer.</text>
</comment>
<dbReference type="UniPathway" id="UPA01068">
    <property type="reaction ID" value="UER00304"/>
</dbReference>
<dbReference type="PROSITE" id="PS01064">
    <property type="entry name" value="PYRIDOX_OXIDASE"/>
    <property type="match status" value="1"/>
</dbReference>
<evidence type="ECO:0000259" key="9">
    <source>
        <dbReference type="Pfam" id="PF10590"/>
    </source>
</evidence>
<evidence type="ECO:0000256" key="6">
    <source>
        <dbReference type="HAMAP-Rule" id="MF_01629"/>
    </source>
</evidence>
<feature type="binding site" evidence="6">
    <location>
        <position position="121"/>
    </location>
    <ligand>
        <name>substrate</name>
    </ligand>
</feature>
<feature type="binding site" evidence="6">
    <location>
        <position position="113"/>
    </location>
    <ligand>
        <name>substrate</name>
    </ligand>
</feature>
<dbReference type="InterPro" id="IPR019576">
    <property type="entry name" value="Pyridoxamine_oxidase_dimer_C"/>
</dbReference>
<keyword evidence="4 6" id="KW-0560">Oxidoreductase</keyword>
<comment type="caution">
    <text evidence="10">The sequence shown here is derived from an EMBL/GenBank/DDBJ whole genome shotgun (WGS) entry which is preliminary data.</text>
</comment>
<evidence type="ECO:0000313" key="11">
    <source>
        <dbReference type="Proteomes" id="UP000033731"/>
    </source>
</evidence>
<feature type="binding site" evidence="6 7">
    <location>
        <position position="73"/>
    </location>
    <ligand>
        <name>FMN</name>
        <dbReference type="ChEBI" id="CHEBI:58210"/>
    </ligand>
</feature>
<evidence type="ECO:0000256" key="4">
    <source>
        <dbReference type="ARBA" id="ARBA00023002"/>
    </source>
</evidence>
<dbReference type="PATRIC" id="fig|556287.9.peg.391"/>
<feature type="domain" description="Pyridoxine 5'-phosphate oxidase dimerisation C-terminal" evidence="9">
    <location>
        <begin position="163"/>
        <end position="205"/>
    </location>
</feature>
<feature type="binding site" evidence="6 7">
    <location>
        <position position="186"/>
    </location>
    <ligand>
        <name>FMN</name>
        <dbReference type="ChEBI" id="CHEBI:58210"/>
    </ligand>
</feature>
<proteinExistence type="inferred from homology"/>
<dbReference type="AlphaFoldDB" id="A0A0F4VJM8"/>
<comment type="cofactor">
    <cofactor evidence="6 7">
        <name>FMN</name>
        <dbReference type="ChEBI" id="CHEBI:58210"/>
    </cofactor>
    <text evidence="6 7">Binds 1 FMN per subunit.</text>
</comment>
<dbReference type="GO" id="GO:0004733">
    <property type="term" value="F:pyridoxamine phosphate oxidase activity"/>
    <property type="evidence" value="ECO:0007669"/>
    <property type="project" value="UniProtKB-UniRule"/>
</dbReference>
<dbReference type="RefSeq" id="WP_045960625.1">
    <property type="nucleotide sequence ID" value="NZ_JMTK01000002.1"/>
</dbReference>
<evidence type="ECO:0000256" key="2">
    <source>
        <dbReference type="ARBA" id="ARBA00022630"/>
    </source>
</evidence>
<dbReference type="SUPFAM" id="SSF50475">
    <property type="entry name" value="FMN-binding split barrel"/>
    <property type="match status" value="1"/>
</dbReference>
<feature type="binding site" evidence="6 7">
    <location>
        <position position="95"/>
    </location>
    <ligand>
        <name>FMN</name>
        <dbReference type="ChEBI" id="CHEBI:58210"/>
    </ligand>
</feature>
<feature type="binding site" evidence="6">
    <location>
        <begin position="182"/>
        <end position="184"/>
    </location>
    <ligand>
        <name>substrate</name>
    </ligand>
</feature>
<evidence type="ECO:0000256" key="1">
    <source>
        <dbReference type="ARBA" id="ARBA00007301"/>
    </source>
</evidence>
<dbReference type="NCBIfam" id="NF004231">
    <property type="entry name" value="PRK05679.1"/>
    <property type="match status" value="1"/>
</dbReference>
<dbReference type="PANTHER" id="PTHR10851:SF0">
    <property type="entry name" value="PYRIDOXINE-5'-PHOSPHATE OXIDASE"/>
    <property type="match status" value="1"/>
</dbReference>
<evidence type="ECO:0000259" key="8">
    <source>
        <dbReference type="Pfam" id="PF01243"/>
    </source>
</evidence>
<dbReference type="InterPro" id="IPR000659">
    <property type="entry name" value="Pyridox_Oxase"/>
</dbReference>
<comment type="catalytic activity">
    <reaction evidence="6">
        <text>pyridoxine 5'-phosphate + O2 = pyridoxal 5'-phosphate + H2O2</text>
        <dbReference type="Rhea" id="RHEA:15149"/>
        <dbReference type="ChEBI" id="CHEBI:15379"/>
        <dbReference type="ChEBI" id="CHEBI:16240"/>
        <dbReference type="ChEBI" id="CHEBI:58589"/>
        <dbReference type="ChEBI" id="CHEBI:597326"/>
        <dbReference type="EC" id="1.4.3.5"/>
    </reaction>
</comment>
<comment type="caution">
    <text evidence="6">Lacks conserved residue(s) required for the propagation of feature annotation.</text>
</comment>
<feature type="binding site" evidence="6 7">
    <location>
        <begin position="51"/>
        <end position="56"/>
    </location>
    <ligand>
        <name>FMN</name>
        <dbReference type="ChEBI" id="CHEBI:58210"/>
    </ligand>
</feature>
<evidence type="ECO:0000256" key="3">
    <source>
        <dbReference type="ARBA" id="ARBA00022643"/>
    </source>
</evidence>
<dbReference type="Gene3D" id="2.30.110.10">
    <property type="entry name" value="Electron Transport, Fmn-binding Protein, Chain A"/>
    <property type="match status" value="1"/>
</dbReference>
<evidence type="ECO:0000313" key="10">
    <source>
        <dbReference type="EMBL" id="KJZ81651.1"/>
    </source>
</evidence>
<evidence type="ECO:0000256" key="7">
    <source>
        <dbReference type="PIRSR" id="PIRSR000190-2"/>
    </source>
</evidence>
<evidence type="ECO:0000256" key="5">
    <source>
        <dbReference type="ARBA" id="ARBA00023096"/>
    </source>
</evidence>
<feature type="binding site" evidence="6 7">
    <location>
        <begin position="66"/>
        <end position="67"/>
    </location>
    <ligand>
        <name>FMN</name>
        <dbReference type="ChEBI" id="CHEBI:58210"/>
    </ligand>
</feature>
<reference evidence="10 11" key="1">
    <citation type="journal article" date="2015" name="Phytopathology">
        <title>Genomes of Candidatus Liberibacter solanacearum haplotype A from New Zealand and the USA suggest significant genome plasticity in the species.</title>
        <authorList>
            <person name="Thompson S.M."/>
            <person name="Johnson C.P."/>
            <person name="Lu A.Y."/>
            <person name="Frampton R.A."/>
            <person name="Sullivan K.L."/>
            <person name="Fiers M.W."/>
            <person name="Crowhurst R.N."/>
            <person name="Pitman A.R."/>
            <person name="Scott I."/>
            <person name="Gudmestad N.C."/>
            <person name="Smith G.R."/>
        </authorList>
    </citation>
    <scope>NUCLEOTIDE SEQUENCE [LARGE SCALE GENOMIC DNA]</scope>
    <source>
        <strain evidence="10 11">LsoNZ1</strain>
    </source>
</reference>
<dbReference type="EC" id="1.4.3.5" evidence="6"/>
<dbReference type="InterPro" id="IPR012349">
    <property type="entry name" value="Split_barrel_FMN-bd"/>
</dbReference>
<comment type="function">
    <text evidence="6">Catalyzes the oxidation of either pyridoxine 5'-phosphate (PNP) or pyridoxamine 5'-phosphate (PMP) into pyridoxal 5'-phosphate (PLP).</text>
</comment>
<sequence>MVLCNSITLSTDEAFFTLLSQWMKKAESSESNDPHAAVLATADRKGFPNARVVLIKYFNKNGFVFFTNTQSFKGQEIKENPQASLCFHWKSLCRQLRVRGLVENYCPSKSDGYYASRPRGSQIGAWASKQSQKMESIDILKKSVQKYSALYDDSQEIPRPIWWSGFLIRPLYMEFWEERPYRLHERIVFSRETITGEWKKFMLYP</sequence>
<dbReference type="EMBL" id="JMTK01000002">
    <property type="protein sequence ID" value="KJZ81651.1"/>
    <property type="molecule type" value="Genomic_DNA"/>
</dbReference>
<comment type="similarity">
    <text evidence="1 6">Belongs to the pyridoxamine 5'-phosphate oxidase family.</text>
</comment>
<comment type="pathway">
    <text evidence="6">Cofactor metabolism; pyridoxal 5'-phosphate salvage; pyridoxal 5'-phosphate from pyridoxine 5'-phosphate: step 1/1.</text>
</comment>
<keyword evidence="5 6" id="KW-0664">Pyridoxine biosynthesis</keyword>
<keyword evidence="2 6" id="KW-0285">Flavoprotein</keyword>
<name>A0A0F4VJM8_9HYPH</name>
<dbReference type="GO" id="GO:0008615">
    <property type="term" value="P:pyridoxine biosynthetic process"/>
    <property type="evidence" value="ECO:0007669"/>
    <property type="project" value="UniProtKB-UniRule"/>
</dbReference>
<organism evidence="10 11">
    <name type="scientific">Candidatus Liberibacter solanacearum</name>
    <dbReference type="NCBI Taxonomy" id="556287"/>
    <lineage>
        <taxon>Bacteria</taxon>
        <taxon>Pseudomonadati</taxon>
        <taxon>Pseudomonadota</taxon>
        <taxon>Alphaproteobacteria</taxon>
        <taxon>Hyphomicrobiales</taxon>
        <taxon>Rhizobiaceae</taxon>
        <taxon>Liberibacter</taxon>
    </lineage>
</organism>
<dbReference type="Pfam" id="PF10590">
    <property type="entry name" value="PNP_phzG_C"/>
    <property type="match status" value="1"/>
</dbReference>
<feature type="binding site" evidence="6">
    <location>
        <position position="117"/>
    </location>
    <ligand>
        <name>substrate</name>
    </ligand>
</feature>
<dbReference type="InterPro" id="IPR011576">
    <property type="entry name" value="Pyridox_Oxase_N"/>
</dbReference>
<dbReference type="NCBIfam" id="TIGR00558">
    <property type="entry name" value="pdxH"/>
    <property type="match status" value="1"/>
</dbReference>
<comment type="catalytic activity">
    <reaction evidence="6">
        <text>pyridoxamine 5'-phosphate + O2 + H2O = pyridoxal 5'-phosphate + H2O2 + NH4(+)</text>
        <dbReference type="Rhea" id="RHEA:15817"/>
        <dbReference type="ChEBI" id="CHEBI:15377"/>
        <dbReference type="ChEBI" id="CHEBI:15379"/>
        <dbReference type="ChEBI" id="CHEBI:16240"/>
        <dbReference type="ChEBI" id="CHEBI:28938"/>
        <dbReference type="ChEBI" id="CHEBI:58451"/>
        <dbReference type="ChEBI" id="CHEBI:597326"/>
        <dbReference type="EC" id="1.4.3.5"/>
    </reaction>
</comment>
<dbReference type="GO" id="GO:0010181">
    <property type="term" value="F:FMN binding"/>
    <property type="evidence" value="ECO:0007669"/>
    <property type="project" value="UniProtKB-UniRule"/>
</dbReference>
<dbReference type="PANTHER" id="PTHR10851">
    <property type="entry name" value="PYRIDOXINE-5-PHOSPHATE OXIDASE"/>
    <property type="match status" value="1"/>
</dbReference>
<dbReference type="Proteomes" id="UP000033731">
    <property type="component" value="Unassembled WGS sequence"/>
</dbReference>
<feature type="binding site" evidence="6">
    <location>
        <position position="56"/>
    </location>
    <ligand>
        <name>substrate</name>
    </ligand>
</feature>
<accession>A0A0F4VJM8</accession>
<feature type="binding site" evidence="6 7">
    <location>
        <begin position="130"/>
        <end position="131"/>
    </location>
    <ligand>
        <name>FMN</name>
        <dbReference type="ChEBI" id="CHEBI:58210"/>
    </ligand>
</feature>
<keyword evidence="3 6" id="KW-0288">FMN</keyword>
<feature type="binding site" evidence="6 7">
    <location>
        <position position="176"/>
    </location>
    <ligand>
        <name>FMN</name>
        <dbReference type="ChEBI" id="CHEBI:58210"/>
    </ligand>
</feature>
<keyword evidence="11" id="KW-1185">Reference proteome</keyword>
<dbReference type="InterPro" id="IPR019740">
    <property type="entry name" value="Pyridox_Oxase_CS"/>
</dbReference>
<comment type="pathway">
    <text evidence="6">Cofactor metabolism; pyridoxal 5'-phosphate salvage; pyridoxal 5'-phosphate from pyridoxamine 5'-phosphate: step 1/1.</text>
</comment>
<dbReference type="Pfam" id="PF01243">
    <property type="entry name" value="PNPOx_N"/>
    <property type="match status" value="1"/>
</dbReference>
<protein>
    <recommendedName>
        <fullName evidence="6">Pyridoxine/pyridoxamine 5'-phosphate oxidase</fullName>
        <ecNumber evidence="6">1.4.3.5</ecNumber>
    </recommendedName>
    <alternativeName>
        <fullName evidence="6">PNP/PMP oxidase</fullName>
        <shortName evidence="6">PNPOx</shortName>
    </alternativeName>
    <alternativeName>
        <fullName evidence="6">Pyridoxal 5'-phosphate synthase</fullName>
    </alternativeName>
</protein>
<dbReference type="HAMAP" id="MF_01629">
    <property type="entry name" value="PdxH"/>
    <property type="match status" value="1"/>
</dbReference>